<comment type="caution">
    <text evidence="1">The sequence shown here is derived from an EMBL/GenBank/DDBJ whole genome shotgun (WGS) entry which is preliminary data.</text>
</comment>
<organism evidence="1 2">
    <name type="scientific">Bradyrhizobium zhanjiangense</name>
    <dbReference type="NCBI Taxonomy" id="1325107"/>
    <lineage>
        <taxon>Bacteria</taxon>
        <taxon>Pseudomonadati</taxon>
        <taxon>Pseudomonadota</taxon>
        <taxon>Alphaproteobacteria</taxon>
        <taxon>Hyphomicrobiales</taxon>
        <taxon>Nitrobacteraceae</taxon>
        <taxon>Bradyrhizobium</taxon>
    </lineage>
</organism>
<protein>
    <submittedName>
        <fullName evidence="1">DUF3800 domain-containing protein</fullName>
    </submittedName>
</protein>
<dbReference type="EMBL" id="RDRA01000050">
    <property type="protein sequence ID" value="RXG85063.1"/>
    <property type="molecule type" value="Genomic_DNA"/>
</dbReference>
<gene>
    <name evidence="1" type="ORF">EAS62_39170</name>
</gene>
<dbReference type="Proteomes" id="UP000289946">
    <property type="component" value="Unassembled WGS sequence"/>
</dbReference>
<accession>A0ABY0D8M6</accession>
<name>A0ABY0D8M6_9BRAD</name>
<evidence type="ECO:0000313" key="1">
    <source>
        <dbReference type="EMBL" id="RXG85063.1"/>
    </source>
</evidence>
<reference evidence="1 2" key="1">
    <citation type="submission" date="2018-10" db="EMBL/GenBank/DDBJ databases">
        <title>Bradyrhizobium sp. nov., isolated from effective nodules of peanut in China.</title>
        <authorList>
            <person name="Li Y."/>
        </authorList>
    </citation>
    <scope>NUCLEOTIDE SEQUENCE [LARGE SCALE GENOMIC DNA]</scope>
    <source>
        <strain evidence="1 2">CCBAU 51781</strain>
    </source>
</reference>
<sequence>MTEYVTYFDEVKAIPENGQKTYLVGGIVVPISDIQRIEADVSALAKEIFDSVALTPKTEFHASYIYFGKGPFKGMEPAKRINILSKLAAMIEHGTPVKRVYAAIDTEKLKAQHKAAEFAFAHFCERAQMAIGNKSKSLLIGDLDDQEAKNMISSFSEYRQSGTPWDYGIEMKGFVDTVHFARSHHSRMIQLADVYLFVVAGLYSQRRGFMADELKKALKDKDLHANNYKDWPK</sequence>
<proteinExistence type="predicted"/>
<dbReference type="Pfam" id="PF12686">
    <property type="entry name" value="DUF3800"/>
    <property type="match status" value="1"/>
</dbReference>
<evidence type="ECO:0000313" key="2">
    <source>
        <dbReference type="Proteomes" id="UP000289946"/>
    </source>
</evidence>
<dbReference type="InterPro" id="IPR024524">
    <property type="entry name" value="DUF3800"/>
</dbReference>
<keyword evidence="2" id="KW-1185">Reference proteome</keyword>